<dbReference type="RefSeq" id="WP_344859665.1">
    <property type="nucleotide sequence ID" value="NZ_BAAAUT010000020.1"/>
</dbReference>
<evidence type="ECO:0000313" key="2">
    <source>
        <dbReference type="Proteomes" id="UP001500320"/>
    </source>
</evidence>
<organism evidence="1 2">
    <name type="scientific">Planomonospora alba</name>
    <dbReference type="NCBI Taxonomy" id="161354"/>
    <lineage>
        <taxon>Bacteria</taxon>
        <taxon>Bacillati</taxon>
        <taxon>Actinomycetota</taxon>
        <taxon>Actinomycetes</taxon>
        <taxon>Streptosporangiales</taxon>
        <taxon>Streptosporangiaceae</taxon>
        <taxon>Planomonospora</taxon>
    </lineage>
</organism>
<proteinExistence type="predicted"/>
<keyword evidence="2" id="KW-1185">Reference proteome</keyword>
<gene>
    <name evidence="1" type="ORF">GCM10010466_28950</name>
</gene>
<dbReference type="Proteomes" id="UP001500320">
    <property type="component" value="Unassembled WGS sequence"/>
</dbReference>
<protein>
    <submittedName>
        <fullName evidence="1">Uncharacterized protein</fullName>
    </submittedName>
</protein>
<reference evidence="2" key="1">
    <citation type="journal article" date="2019" name="Int. J. Syst. Evol. Microbiol.">
        <title>The Global Catalogue of Microorganisms (GCM) 10K type strain sequencing project: providing services to taxonomists for standard genome sequencing and annotation.</title>
        <authorList>
            <consortium name="The Broad Institute Genomics Platform"/>
            <consortium name="The Broad Institute Genome Sequencing Center for Infectious Disease"/>
            <person name="Wu L."/>
            <person name="Ma J."/>
        </authorList>
    </citation>
    <scope>NUCLEOTIDE SEQUENCE [LARGE SCALE GENOMIC DNA]</scope>
    <source>
        <strain evidence="2">JCM 9373</strain>
    </source>
</reference>
<dbReference type="EMBL" id="BAAAUT010000020">
    <property type="protein sequence ID" value="GAA3136356.1"/>
    <property type="molecule type" value="Genomic_DNA"/>
</dbReference>
<evidence type="ECO:0000313" key="1">
    <source>
        <dbReference type="EMBL" id="GAA3136356.1"/>
    </source>
</evidence>
<sequence>MTLARTLRDDHIEERIVIDRTTGEVSERRHLLLKPDPAHKGDTHYFTSLPAGTVMDEARHRDAGWSDREPDLPGGCTLDGMARTSRLCTSDGGR</sequence>
<name>A0ABP6N4M8_9ACTN</name>
<comment type="caution">
    <text evidence="1">The sequence shown here is derived from an EMBL/GenBank/DDBJ whole genome shotgun (WGS) entry which is preliminary data.</text>
</comment>
<accession>A0ABP6N4M8</accession>